<reference evidence="2 3" key="1">
    <citation type="submission" date="2016-07" db="EMBL/GenBank/DDBJ databases">
        <title>Draft genome of the white-rot fungus Obba rivulosa 3A-2.</title>
        <authorList>
            <consortium name="DOE Joint Genome Institute"/>
            <person name="Miettinen O."/>
            <person name="Riley R."/>
            <person name="Acob R."/>
            <person name="Barry K."/>
            <person name="Cullen D."/>
            <person name="De Vries R."/>
            <person name="Hainaut M."/>
            <person name="Hatakka A."/>
            <person name="Henrissat B."/>
            <person name="Hilden K."/>
            <person name="Kuo R."/>
            <person name="Labutti K."/>
            <person name="Lipzen A."/>
            <person name="Makela M.R."/>
            <person name="Sandor L."/>
            <person name="Spatafora J.W."/>
            <person name="Grigoriev I.V."/>
            <person name="Hibbett D.S."/>
        </authorList>
    </citation>
    <scope>NUCLEOTIDE SEQUENCE [LARGE SCALE GENOMIC DNA]</scope>
    <source>
        <strain evidence="2 3">3A-2</strain>
    </source>
</reference>
<dbReference type="Proteomes" id="UP000250043">
    <property type="component" value="Unassembled WGS sequence"/>
</dbReference>
<evidence type="ECO:0000256" key="1">
    <source>
        <dbReference type="SAM" id="Phobius"/>
    </source>
</evidence>
<accession>A0A8E2ANN0</accession>
<keyword evidence="1" id="KW-1133">Transmembrane helix</keyword>
<keyword evidence="3" id="KW-1185">Reference proteome</keyword>
<gene>
    <name evidence="2" type="ORF">OBBRIDRAFT_839186</name>
</gene>
<dbReference type="Gene3D" id="2.60.120.260">
    <property type="entry name" value="Galactose-binding domain-like"/>
    <property type="match status" value="1"/>
</dbReference>
<keyword evidence="1" id="KW-0812">Transmembrane</keyword>
<dbReference type="EMBL" id="KV722606">
    <property type="protein sequence ID" value="OCH85139.1"/>
    <property type="molecule type" value="Genomic_DNA"/>
</dbReference>
<keyword evidence="1" id="KW-0472">Membrane</keyword>
<protein>
    <submittedName>
        <fullName evidence="2">Uncharacterized protein</fullName>
    </submittedName>
</protein>
<evidence type="ECO:0000313" key="2">
    <source>
        <dbReference type="EMBL" id="OCH85139.1"/>
    </source>
</evidence>
<organism evidence="2 3">
    <name type="scientific">Obba rivulosa</name>
    <dbReference type="NCBI Taxonomy" id="1052685"/>
    <lineage>
        <taxon>Eukaryota</taxon>
        <taxon>Fungi</taxon>
        <taxon>Dikarya</taxon>
        <taxon>Basidiomycota</taxon>
        <taxon>Agaricomycotina</taxon>
        <taxon>Agaricomycetes</taxon>
        <taxon>Polyporales</taxon>
        <taxon>Gelatoporiaceae</taxon>
        <taxon>Obba</taxon>
    </lineage>
</organism>
<proteinExistence type="predicted"/>
<dbReference type="OrthoDB" id="2576334at2759"/>
<name>A0A8E2ANN0_9APHY</name>
<dbReference type="AlphaFoldDB" id="A0A8E2ANN0"/>
<evidence type="ECO:0000313" key="3">
    <source>
        <dbReference type="Proteomes" id="UP000250043"/>
    </source>
</evidence>
<sequence length="350" mass="37233">MPQFVLNYTLDNTSPLFNFGPRIGTAAGADQSGWQINASFATTSDVGATLQFPPFYGDAVSIYGSTGRPFDITIDKQTTSHSLASGVIFEWGVAQGTHNLSLTMVPSSSEEADAEFVFNYATISSAYTLDQAPVEVIYGVNSDPVVYSGNWSMFLNTTAQTNVFGASVSMNFSGVAIAVSGPSGTVSSAGSYAVVLDGSTSFISNNTVDISNTQLFYQGGLDPEKQHTITLVNSDSSFAFNSISVWGVDDEEPVTSSSGGSHTNIVEIVVPIVAVVAALLIVAGAFLFRRRRRQRQRRPTLTGPFAMRLSRSFAKPGSSALALNDLELKTERAVDGPYTASPDLEQLHKA</sequence>
<feature type="transmembrane region" description="Helical" evidence="1">
    <location>
        <begin position="268"/>
        <end position="288"/>
    </location>
</feature>